<proteinExistence type="predicted"/>
<evidence type="ECO:0000256" key="3">
    <source>
        <dbReference type="ARBA" id="ARBA00023163"/>
    </source>
</evidence>
<dbReference type="Gene3D" id="1.10.10.10">
    <property type="entry name" value="Winged helix-like DNA-binding domain superfamily/Winged helix DNA-binding domain"/>
    <property type="match status" value="1"/>
</dbReference>
<accession>A0ABW0QSL2</accession>
<sequence length="158" mass="17315">MNLNGPSPTPPAGDAHAPSLGMLLTMVRSEMVRAIEAELAGQGLDLSFTQYLILKKAQQLGAVSATELARAVEIDGGAMTRQLDQLERKGYLRRSPHAQDRRALRIELTDAGQAVWKDTASVCSQRVITAAQRSLSDIEQAQLHDYLTRVLHALRDKN</sequence>
<gene>
    <name evidence="5" type="ORF">ACFPPA_18745</name>
</gene>
<dbReference type="InterPro" id="IPR000835">
    <property type="entry name" value="HTH_MarR-typ"/>
</dbReference>
<keyword evidence="1" id="KW-0805">Transcription regulation</keyword>
<evidence type="ECO:0000313" key="5">
    <source>
        <dbReference type="EMBL" id="MFC5527790.1"/>
    </source>
</evidence>
<dbReference type="EMBL" id="JBHSNF010000006">
    <property type="protein sequence ID" value="MFC5527790.1"/>
    <property type="molecule type" value="Genomic_DNA"/>
</dbReference>
<dbReference type="PROSITE" id="PS50995">
    <property type="entry name" value="HTH_MARR_2"/>
    <property type="match status" value="1"/>
</dbReference>
<dbReference type="PROSITE" id="PS01117">
    <property type="entry name" value="HTH_MARR_1"/>
    <property type="match status" value="1"/>
</dbReference>
<feature type="domain" description="HTH marR-type" evidence="4">
    <location>
        <begin position="17"/>
        <end position="152"/>
    </location>
</feature>
<evidence type="ECO:0000313" key="6">
    <source>
        <dbReference type="Proteomes" id="UP001596114"/>
    </source>
</evidence>
<dbReference type="Proteomes" id="UP001596114">
    <property type="component" value="Unassembled WGS sequence"/>
</dbReference>
<dbReference type="Pfam" id="PF01047">
    <property type="entry name" value="MarR"/>
    <property type="match status" value="1"/>
</dbReference>
<keyword evidence="3" id="KW-0804">Transcription</keyword>
<dbReference type="SUPFAM" id="SSF46785">
    <property type="entry name" value="Winged helix' DNA-binding domain"/>
    <property type="match status" value="1"/>
</dbReference>
<comment type="caution">
    <text evidence="5">The sequence shown here is derived from an EMBL/GenBank/DDBJ whole genome shotgun (WGS) entry which is preliminary data.</text>
</comment>
<dbReference type="PANTHER" id="PTHR33164:SF64">
    <property type="entry name" value="TRANSCRIPTIONAL REGULATOR SLYA"/>
    <property type="match status" value="1"/>
</dbReference>
<dbReference type="InterPro" id="IPR036390">
    <property type="entry name" value="WH_DNA-bd_sf"/>
</dbReference>
<dbReference type="PRINTS" id="PR00598">
    <property type="entry name" value="HTHMARR"/>
</dbReference>
<name>A0ABW0QSL2_9GAMM</name>
<evidence type="ECO:0000256" key="2">
    <source>
        <dbReference type="ARBA" id="ARBA00023125"/>
    </source>
</evidence>
<protein>
    <submittedName>
        <fullName evidence="5">MarR family winged helix-turn-helix transcriptional regulator</fullName>
    </submittedName>
</protein>
<reference evidence="6" key="1">
    <citation type="journal article" date="2019" name="Int. J. Syst. Evol. Microbiol.">
        <title>The Global Catalogue of Microorganisms (GCM) 10K type strain sequencing project: providing services to taxonomists for standard genome sequencing and annotation.</title>
        <authorList>
            <consortium name="The Broad Institute Genomics Platform"/>
            <consortium name="The Broad Institute Genome Sequencing Center for Infectious Disease"/>
            <person name="Wu L."/>
            <person name="Ma J."/>
        </authorList>
    </citation>
    <scope>NUCLEOTIDE SEQUENCE [LARGE SCALE GENOMIC DNA]</scope>
    <source>
        <strain evidence="6">CGMCC 1.16619</strain>
    </source>
</reference>
<dbReference type="PANTHER" id="PTHR33164">
    <property type="entry name" value="TRANSCRIPTIONAL REGULATOR, MARR FAMILY"/>
    <property type="match status" value="1"/>
</dbReference>
<dbReference type="InterPro" id="IPR023187">
    <property type="entry name" value="Tscrpt_reg_MarR-type_CS"/>
</dbReference>
<keyword evidence="6" id="KW-1185">Reference proteome</keyword>
<dbReference type="RefSeq" id="WP_377322733.1">
    <property type="nucleotide sequence ID" value="NZ_JBHSNF010000006.1"/>
</dbReference>
<dbReference type="InterPro" id="IPR036388">
    <property type="entry name" value="WH-like_DNA-bd_sf"/>
</dbReference>
<dbReference type="SMART" id="SM00347">
    <property type="entry name" value="HTH_MARR"/>
    <property type="match status" value="1"/>
</dbReference>
<keyword evidence="2" id="KW-0238">DNA-binding</keyword>
<evidence type="ECO:0000256" key="1">
    <source>
        <dbReference type="ARBA" id="ARBA00023015"/>
    </source>
</evidence>
<dbReference type="InterPro" id="IPR039422">
    <property type="entry name" value="MarR/SlyA-like"/>
</dbReference>
<organism evidence="5 6">
    <name type="scientific">Rhodanobacter ginsengisoli</name>
    <dbReference type="NCBI Taxonomy" id="418646"/>
    <lineage>
        <taxon>Bacteria</taxon>
        <taxon>Pseudomonadati</taxon>
        <taxon>Pseudomonadota</taxon>
        <taxon>Gammaproteobacteria</taxon>
        <taxon>Lysobacterales</taxon>
        <taxon>Rhodanobacteraceae</taxon>
        <taxon>Rhodanobacter</taxon>
    </lineage>
</organism>
<evidence type="ECO:0000259" key="4">
    <source>
        <dbReference type="PROSITE" id="PS50995"/>
    </source>
</evidence>